<feature type="region of interest" description="Disordered" evidence="1">
    <location>
        <begin position="1"/>
        <end position="187"/>
    </location>
</feature>
<dbReference type="OrthoDB" id="5380416at2759"/>
<gene>
    <name evidence="2" type="ORF">M011DRAFT_469883</name>
</gene>
<proteinExistence type="predicted"/>
<feature type="compositionally biased region" description="Basic residues" evidence="1">
    <location>
        <begin position="125"/>
        <end position="138"/>
    </location>
</feature>
<evidence type="ECO:0000313" key="3">
    <source>
        <dbReference type="Proteomes" id="UP000799440"/>
    </source>
</evidence>
<dbReference type="Proteomes" id="UP000799440">
    <property type="component" value="Unassembled WGS sequence"/>
</dbReference>
<feature type="compositionally biased region" description="Pro residues" evidence="1">
    <location>
        <begin position="25"/>
        <end position="41"/>
    </location>
</feature>
<keyword evidence="3" id="KW-1185">Reference proteome</keyword>
<evidence type="ECO:0000256" key="1">
    <source>
        <dbReference type="SAM" id="MobiDB-lite"/>
    </source>
</evidence>
<dbReference type="AlphaFoldDB" id="A0A6A6V3M6"/>
<evidence type="ECO:0000313" key="2">
    <source>
        <dbReference type="EMBL" id="KAF2745178.1"/>
    </source>
</evidence>
<name>A0A6A6V3M6_9PLEO</name>
<feature type="compositionally biased region" description="Low complexity" evidence="1">
    <location>
        <begin position="97"/>
        <end position="106"/>
    </location>
</feature>
<protein>
    <submittedName>
        <fullName evidence="2">Uncharacterized protein</fullName>
    </submittedName>
</protein>
<accession>A0A6A6V3M6</accession>
<dbReference type="EMBL" id="MU006584">
    <property type="protein sequence ID" value="KAF2745178.1"/>
    <property type="molecule type" value="Genomic_DNA"/>
</dbReference>
<organism evidence="2 3">
    <name type="scientific">Sporormia fimetaria CBS 119925</name>
    <dbReference type="NCBI Taxonomy" id="1340428"/>
    <lineage>
        <taxon>Eukaryota</taxon>
        <taxon>Fungi</taxon>
        <taxon>Dikarya</taxon>
        <taxon>Ascomycota</taxon>
        <taxon>Pezizomycotina</taxon>
        <taxon>Dothideomycetes</taxon>
        <taxon>Pleosporomycetidae</taxon>
        <taxon>Pleosporales</taxon>
        <taxon>Sporormiaceae</taxon>
        <taxon>Sporormia</taxon>
    </lineage>
</organism>
<reference evidence="2" key="1">
    <citation type="journal article" date="2020" name="Stud. Mycol.">
        <title>101 Dothideomycetes genomes: a test case for predicting lifestyles and emergence of pathogens.</title>
        <authorList>
            <person name="Haridas S."/>
            <person name="Albert R."/>
            <person name="Binder M."/>
            <person name="Bloem J."/>
            <person name="Labutti K."/>
            <person name="Salamov A."/>
            <person name="Andreopoulos B."/>
            <person name="Baker S."/>
            <person name="Barry K."/>
            <person name="Bills G."/>
            <person name="Bluhm B."/>
            <person name="Cannon C."/>
            <person name="Castanera R."/>
            <person name="Culley D."/>
            <person name="Daum C."/>
            <person name="Ezra D."/>
            <person name="Gonzalez J."/>
            <person name="Henrissat B."/>
            <person name="Kuo A."/>
            <person name="Liang C."/>
            <person name="Lipzen A."/>
            <person name="Lutzoni F."/>
            <person name="Magnuson J."/>
            <person name="Mondo S."/>
            <person name="Nolan M."/>
            <person name="Ohm R."/>
            <person name="Pangilinan J."/>
            <person name="Park H.-J."/>
            <person name="Ramirez L."/>
            <person name="Alfaro M."/>
            <person name="Sun H."/>
            <person name="Tritt A."/>
            <person name="Yoshinaga Y."/>
            <person name="Zwiers L.-H."/>
            <person name="Turgeon B."/>
            <person name="Goodwin S."/>
            <person name="Spatafora J."/>
            <person name="Crous P."/>
            <person name="Grigoriev I."/>
        </authorList>
    </citation>
    <scope>NUCLEOTIDE SEQUENCE</scope>
    <source>
        <strain evidence="2">CBS 119925</strain>
    </source>
</reference>
<sequence>MAVGKYQPLTLTPINFSLTEGTSIPAPPESPPETPRPPTPGKGPLDSHPTPGSRHGTPDRSPTQQLHKTPSTEEHNGNLSPTSPNGKRPGSVRKFLGLRPLSSSDSLRSDRPGSPNTVDKQPGLARKKSTSWFNRRKSSFGMGPVLENNQAQASSSNGVRSTERVTPQKTPEKKGPPPPTLPSLSVFGVTEETTSLGADDMFKNIK</sequence>
<feature type="compositionally biased region" description="Polar residues" evidence="1">
    <location>
        <begin position="60"/>
        <end position="69"/>
    </location>
</feature>
<feature type="compositionally biased region" description="Polar residues" evidence="1">
    <location>
        <begin position="147"/>
        <end position="160"/>
    </location>
</feature>
<feature type="compositionally biased region" description="Polar residues" evidence="1">
    <location>
        <begin position="9"/>
        <end position="22"/>
    </location>
</feature>